<comment type="pathway">
    <text evidence="1">Secondary metabolite biosynthesis.</text>
</comment>
<organism evidence="6 7">
    <name type="scientific">Baudoinia panamericana (strain UAMH 10762)</name>
    <name type="common">Angels' share fungus</name>
    <name type="synonym">Baudoinia compniacensis (strain UAMH 10762)</name>
    <dbReference type="NCBI Taxonomy" id="717646"/>
    <lineage>
        <taxon>Eukaryota</taxon>
        <taxon>Fungi</taxon>
        <taxon>Dikarya</taxon>
        <taxon>Ascomycota</taxon>
        <taxon>Pezizomycotina</taxon>
        <taxon>Dothideomycetes</taxon>
        <taxon>Dothideomycetidae</taxon>
        <taxon>Mycosphaerellales</taxon>
        <taxon>Teratosphaeriaceae</taxon>
        <taxon>Baudoinia</taxon>
    </lineage>
</organism>
<dbReference type="Proteomes" id="UP000011761">
    <property type="component" value="Unassembled WGS sequence"/>
</dbReference>
<dbReference type="InterPro" id="IPR013216">
    <property type="entry name" value="Methyltransf_11"/>
</dbReference>
<dbReference type="SUPFAM" id="SSF53335">
    <property type="entry name" value="S-adenosyl-L-methionine-dependent methyltransferases"/>
    <property type="match status" value="1"/>
</dbReference>
<dbReference type="Pfam" id="PF08241">
    <property type="entry name" value="Methyltransf_11"/>
    <property type="match status" value="1"/>
</dbReference>
<dbReference type="InterPro" id="IPR051654">
    <property type="entry name" value="Meroterpenoid_MTases"/>
</dbReference>
<dbReference type="InterPro" id="IPR029063">
    <property type="entry name" value="SAM-dependent_MTases_sf"/>
</dbReference>
<proteinExistence type="inferred from homology"/>
<evidence type="ECO:0000256" key="2">
    <source>
        <dbReference type="ARBA" id="ARBA00022679"/>
    </source>
</evidence>
<keyword evidence="7" id="KW-1185">Reference proteome</keyword>
<dbReference type="PANTHER" id="PTHR35897">
    <property type="entry name" value="METHYLTRANSFERASE AUSD"/>
    <property type="match status" value="1"/>
</dbReference>
<dbReference type="GeneID" id="19107799"/>
<feature type="domain" description="Methyltransferase type 11" evidence="5">
    <location>
        <begin position="12"/>
        <end position="101"/>
    </location>
</feature>
<keyword evidence="2" id="KW-0808">Transferase</keyword>
<name>M2MUF2_BAUPA</name>
<accession>M2MUF2</accession>
<sequence>MKELQDGETMIDSGCCLGQNLRRAAYDAAPAKNVVGSDLKPVLMDMCYEMFKDGGTFQSKSYHCDIFKLSTDTKASGALSELEGHFDIVLCSEVLHLWSQDVQI</sequence>
<dbReference type="Gene3D" id="3.40.50.150">
    <property type="entry name" value="Vaccinia Virus protein VP39"/>
    <property type="match status" value="1"/>
</dbReference>
<evidence type="ECO:0000259" key="5">
    <source>
        <dbReference type="Pfam" id="PF08241"/>
    </source>
</evidence>
<evidence type="ECO:0000256" key="4">
    <source>
        <dbReference type="ARBA" id="ARBA00038314"/>
    </source>
</evidence>
<evidence type="ECO:0000256" key="1">
    <source>
        <dbReference type="ARBA" id="ARBA00005179"/>
    </source>
</evidence>
<dbReference type="PANTHER" id="PTHR35897:SF1">
    <property type="entry name" value="METHYLTRANSFERASE AUSD"/>
    <property type="match status" value="1"/>
</dbReference>
<gene>
    <name evidence="6" type="ORF">BAUCODRAFT_123666</name>
</gene>
<dbReference type="KEGG" id="bcom:BAUCODRAFT_123666"/>
<evidence type="ECO:0000256" key="3">
    <source>
        <dbReference type="ARBA" id="ARBA00022691"/>
    </source>
</evidence>
<protein>
    <recommendedName>
        <fullName evidence="5">Methyltransferase type 11 domain-containing protein</fullName>
    </recommendedName>
</protein>
<dbReference type="AlphaFoldDB" id="M2MUF2"/>
<keyword evidence="3" id="KW-0949">S-adenosyl-L-methionine</keyword>
<dbReference type="GO" id="GO:0008757">
    <property type="term" value="F:S-adenosylmethionine-dependent methyltransferase activity"/>
    <property type="evidence" value="ECO:0007669"/>
    <property type="project" value="InterPro"/>
</dbReference>
<evidence type="ECO:0000313" key="6">
    <source>
        <dbReference type="EMBL" id="EMC95198.1"/>
    </source>
</evidence>
<comment type="similarity">
    <text evidence="4">Belongs to the class I-like SAM-binding methyltransferase superfamily.</text>
</comment>
<dbReference type="EMBL" id="KB445557">
    <property type="protein sequence ID" value="EMC95198.1"/>
    <property type="molecule type" value="Genomic_DNA"/>
</dbReference>
<dbReference type="OrthoDB" id="2094832at2759"/>
<evidence type="ECO:0000313" key="7">
    <source>
        <dbReference type="Proteomes" id="UP000011761"/>
    </source>
</evidence>
<reference evidence="6 7" key="1">
    <citation type="journal article" date="2012" name="PLoS Pathog.">
        <title>Diverse lifestyles and strategies of plant pathogenesis encoded in the genomes of eighteen Dothideomycetes fungi.</title>
        <authorList>
            <person name="Ohm R.A."/>
            <person name="Feau N."/>
            <person name="Henrissat B."/>
            <person name="Schoch C.L."/>
            <person name="Horwitz B.A."/>
            <person name="Barry K.W."/>
            <person name="Condon B.J."/>
            <person name="Copeland A.C."/>
            <person name="Dhillon B."/>
            <person name="Glaser F."/>
            <person name="Hesse C.N."/>
            <person name="Kosti I."/>
            <person name="LaButti K."/>
            <person name="Lindquist E.A."/>
            <person name="Lucas S."/>
            <person name="Salamov A.A."/>
            <person name="Bradshaw R.E."/>
            <person name="Ciuffetti L."/>
            <person name="Hamelin R.C."/>
            <person name="Kema G.H.J."/>
            <person name="Lawrence C."/>
            <person name="Scott J.A."/>
            <person name="Spatafora J.W."/>
            <person name="Turgeon B.G."/>
            <person name="de Wit P.J.G.M."/>
            <person name="Zhong S."/>
            <person name="Goodwin S.B."/>
            <person name="Grigoriev I.V."/>
        </authorList>
    </citation>
    <scope>NUCLEOTIDE SEQUENCE [LARGE SCALE GENOMIC DNA]</scope>
    <source>
        <strain evidence="6 7">UAMH 10762</strain>
    </source>
</reference>
<dbReference type="RefSeq" id="XP_007677767.1">
    <property type="nucleotide sequence ID" value="XM_007679577.1"/>
</dbReference>
<dbReference type="HOGENOM" id="CLU_2249609_0_0_1"/>